<dbReference type="EMBL" id="LNTU01000012">
    <property type="protein sequence ID" value="KXF77674.1"/>
    <property type="molecule type" value="Genomic_DNA"/>
</dbReference>
<organism evidence="2 3">
    <name type="scientific">Paramesorhizobium deserti</name>
    <dbReference type="NCBI Taxonomy" id="1494590"/>
    <lineage>
        <taxon>Bacteria</taxon>
        <taxon>Pseudomonadati</taxon>
        <taxon>Pseudomonadota</taxon>
        <taxon>Alphaproteobacteria</taxon>
        <taxon>Hyphomicrobiales</taxon>
        <taxon>Phyllobacteriaceae</taxon>
        <taxon>Paramesorhizobium</taxon>
    </lineage>
</organism>
<dbReference type="Pfam" id="PF13380">
    <property type="entry name" value="CoA_binding_2"/>
    <property type="match status" value="1"/>
</dbReference>
<dbReference type="RefSeq" id="WP_068881859.1">
    <property type="nucleotide sequence ID" value="NZ_LNTU01000012.1"/>
</dbReference>
<proteinExistence type="predicted"/>
<accession>A0A135HWV3</accession>
<name>A0A135HWV3_9HYPH</name>
<protein>
    <submittedName>
        <fullName evidence="2">CoA-binding protein</fullName>
    </submittedName>
</protein>
<evidence type="ECO:0000259" key="1">
    <source>
        <dbReference type="SMART" id="SM00881"/>
    </source>
</evidence>
<comment type="caution">
    <text evidence="2">The sequence shown here is derived from an EMBL/GenBank/DDBJ whole genome shotgun (WGS) entry which is preliminary data.</text>
</comment>
<gene>
    <name evidence="2" type="ORF">ATN84_10035</name>
</gene>
<dbReference type="InterPro" id="IPR003781">
    <property type="entry name" value="CoA-bd"/>
</dbReference>
<dbReference type="InterPro" id="IPR036291">
    <property type="entry name" value="NAD(P)-bd_dom_sf"/>
</dbReference>
<evidence type="ECO:0000313" key="2">
    <source>
        <dbReference type="EMBL" id="KXF77674.1"/>
    </source>
</evidence>
<sequence>MDRLIYPDEYLRDILRSVKTIAMVGASPKEIRPSFRVMAFLLARGYRVIPVNPGQAGKEIQGQGVYARLADIGEPIDMVDVFRASSALPALVDEVLALEPVPKVLWTQLDVRDDEAAARAERAGIKVVMDRCPAIEYPRLIG</sequence>
<dbReference type="OrthoDB" id="9804695at2"/>
<dbReference type="SUPFAM" id="SSF51735">
    <property type="entry name" value="NAD(P)-binding Rossmann-fold domains"/>
    <property type="match status" value="1"/>
</dbReference>
<evidence type="ECO:0000313" key="3">
    <source>
        <dbReference type="Proteomes" id="UP000070107"/>
    </source>
</evidence>
<dbReference type="PANTHER" id="PTHR33303:SF2">
    <property type="entry name" value="COA-BINDING DOMAIN-CONTAINING PROTEIN"/>
    <property type="match status" value="1"/>
</dbReference>
<dbReference type="STRING" id="1494590.ATN84_10035"/>
<reference evidence="2 3" key="1">
    <citation type="submission" date="2015-11" db="EMBL/GenBank/DDBJ databases">
        <title>Draft genome sequence of Paramesorhizobium deserti A-3-E, a strain highly resistant to diverse beta-lactam antibiotics.</title>
        <authorList>
            <person name="Lv R."/>
            <person name="Yang X."/>
            <person name="Fang N."/>
            <person name="Guo J."/>
            <person name="Luo X."/>
            <person name="Peng F."/>
            <person name="Yang R."/>
            <person name="Cui Y."/>
            <person name="Fang C."/>
            <person name="Song Y."/>
        </authorList>
    </citation>
    <scope>NUCLEOTIDE SEQUENCE [LARGE SCALE GENOMIC DNA]</scope>
    <source>
        <strain evidence="2 3">A-3-E</strain>
    </source>
</reference>
<dbReference type="Gene3D" id="3.40.50.720">
    <property type="entry name" value="NAD(P)-binding Rossmann-like Domain"/>
    <property type="match status" value="1"/>
</dbReference>
<feature type="domain" description="CoA-binding" evidence="1">
    <location>
        <begin position="15"/>
        <end position="111"/>
    </location>
</feature>
<dbReference type="Proteomes" id="UP000070107">
    <property type="component" value="Unassembled WGS sequence"/>
</dbReference>
<dbReference type="SMART" id="SM00881">
    <property type="entry name" value="CoA_binding"/>
    <property type="match status" value="1"/>
</dbReference>
<dbReference type="AlphaFoldDB" id="A0A135HWV3"/>
<keyword evidence="3" id="KW-1185">Reference proteome</keyword>
<dbReference type="PANTHER" id="PTHR33303">
    <property type="entry name" value="CYTOPLASMIC PROTEIN-RELATED"/>
    <property type="match status" value="1"/>
</dbReference>